<keyword evidence="5" id="KW-1185">Reference proteome</keyword>
<evidence type="ECO:0000313" key="5">
    <source>
        <dbReference type="Proteomes" id="UP000243250"/>
    </source>
</evidence>
<comment type="similarity">
    <text evidence="1">Belongs to the transcriptional regulator TrmB family.</text>
</comment>
<dbReference type="InterPro" id="IPR002831">
    <property type="entry name" value="Tscrpt_reg_TrmB_N"/>
</dbReference>
<gene>
    <name evidence="4" type="ORF">SAMN04488124_2920</name>
</gene>
<evidence type="ECO:0000313" key="4">
    <source>
        <dbReference type="EMBL" id="SFR63559.1"/>
    </source>
</evidence>
<feature type="domain" description="Transcription regulator TrmB C-terminal" evidence="3">
    <location>
        <begin position="111"/>
        <end position="169"/>
    </location>
</feature>
<evidence type="ECO:0000256" key="1">
    <source>
        <dbReference type="ARBA" id="ARBA00007287"/>
    </source>
</evidence>
<organism evidence="4 5">
    <name type="scientific">Halogeometricum limi</name>
    <dbReference type="NCBI Taxonomy" id="555875"/>
    <lineage>
        <taxon>Archaea</taxon>
        <taxon>Methanobacteriati</taxon>
        <taxon>Methanobacteriota</taxon>
        <taxon>Stenosarchaea group</taxon>
        <taxon>Halobacteria</taxon>
        <taxon>Halobacteriales</taxon>
        <taxon>Haloferacaceae</taxon>
        <taxon>Halogeometricum</taxon>
    </lineage>
</organism>
<dbReference type="STRING" id="555875.SAMN04488124_2920"/>
<dbReference type="InterPro" id="IPR051797">
    <property type="entry name" value="TrmB-like"/>
</dbReference>
<dbReference type="InterPro" id="IPR021586">
    <property type="entry name" value="Tscrpt_reg_TrmB_C"/>
</dbReference>
<evidence type="ECO:0000259" key="2">
    <source>
        <dbReference type="Pfam" id="PF01978"/>
    </source>
</evidence>
<protein>
    <submittedName>
        <fullName evidence="4">Transcriptional regulator TrmB</fullName>
    </submittedName>
</protein>
<dbReference type="Gene3D" id="1.10.10.10">
    <property type="entry name" value="Winged helix-like DNA-binding domain superfamily/Winged helix DNA-binding domain"/>
    <property type="match status" value="1"/>
</dbReference>
<dbReference type="AlphaFoldDB" id="A0A1I6IA63"/>
<dbReference type="PANTHER" id="PTHR34293:SF1">
    <property type="entry name" value="HTH-TYPE TRANSCRIPTIONAL REGULATOR TRMBL2"/>
    <property type="match status" value="1"/>
</dbReference>
<sequence length="191" mass="20954">MEREMLERALEYADLTSYQADAYLTLLEMGYAPAIEVGRESSVPVSQVYDVLRSLESKGYAETIDREKLYVRPCDPAEAMADLETRGELLNDAAIAVRERYEAPVRMDSRVGVTKRAETATENARSLIEDAETVVEIAGTFEQLESLEPALRAARDRGVVVRVSVYVGDAHSSSAIALNTSSASPGTSKSW</sequence>
<dbReference type="RefSeq" id="WP_245758378.1">
    <property type="nucleotide sequence ID" value="NZ_FOYS01000005.1"/>
</dbReference>
<dbReference type="Proteomes" id="UP000243250">
    <property type="component" value="Unassembled WGS sequence"/>
</dbReference>
<reference evidence="5" key="1">
    <citation type="submission" date="2016-10" db="EMBL/GenBank/DDBJ databases">
        <authorList>
            <person name="Varghese N."/>
            <person name="Submissions S."/>
        </authorList>
    </citation>
    <scope>NUCLEOTIDE SEQUENCE [LARGE SCALE GENOMIC DNA]</scope>
    <source>
        <strain evidence="5">CGMCC 1.8711</strain>
    </source>
</reference>
<dbReference type="EMBL" id="FOYS01000005">
    <property type="protein sequence ID" value="SFR63559.1"/>
    <property type="molecule type" value="Genomic_DNA"/>
</dbReference>
<feature type="domain" description="Transcription regulator TrmB N-terminal" evidence="2">
    <location>
        <begin position="13"/>
        <end position="76"/>
    </location>
</feature>
<name>A0A1I6IA63_9EURY</name>
<dbReference type="Pfam" id="PF11495">
    <property type="entry name" value="Regulator_TrmB"/>
    <property type="match status" value="1"/>
</dbReference>
<dbReference type="SUPFAM" id="SSF46785">
    <property type="entry name" value="Winged helix' DNA-binding domain"/>
    <property type="match status" value="1"/>
</dbReference>
<dbReference type="InterPro" id="IPR036390">
    <property type="entry name" value="WH_DNA-bd_sf"/>
</dbReference>
<evidence type="ECO:0000259" key="3">
    <source>
        <dbReference type="Pfam" id="PF11495"/>
    </source>
</evidence>
<proteinExistence type="inferred from homology"/>
<accession>A0A1I6IA63</accession>
<dbReference type="InterPro" id="IPR036388">
    <property type="entry name" value="WH-like_DNA-bd_sf"/>
</dbReference>
<dbReference type="Pfam" id="PF01978">
    <property type="entry name" value="TrmB"/>
    <property type="match status" value="1"/>
</dbReference>
<dbReference type="PANTHER" id="PTHR34293">
    <property type="entry name" value="HTH-TYPE TRANSCRIPTIONAL REGULATOR TRMBL2"/>
    <property type="match status" value="1"/>
</dbReference>